<organism evidence="2 3">
    <name type="scientific">Haoranjiania flava</name>
    <dbReference type="NCBI Taxonomy" id="1856322"/>
    <lineage>
        <taxon>Bacteria</taxon>
        <taxon>Pseudomonadati</taxon>
        <taxon>Bacteroidota</taxon>
        <taxon>Chitinophagia</taxon>
        <taxon>Chitinophagales</taxon>
        <taxon>Chitinophagaceae</taxon>
        <taxon>Haoranjiania</taxon>
    </lineage>
</organism>
<feature type="domain" description="SusE outer membrane protein" evidence="1">
    <location>
        <begin position="36"/>
        <end position="130"/>
    </location>
</feature>
<dbReference type="RefSeq" id="WP_263037767.1">
    <property type="nucleotide sequence ID" value="NZ_JAOTPL010000008.1"/>
</dbReference>
<dbReference type="AlphaFoldDB" id="A0AAE3INJ9"/>
<dbReference type="Proteomes" id="UP001209317">
    <property type="component" value="Unassembled WGS sequence"/>
</dbReference>
<evidence type="ECO:0000313" key="3">
    <source>
        <dbReference type="Proteomes" id="UP001209317"/>
    </source>
</evidence>
<dbReference type="EMBL" id="JAOTPL010000008">
    <property type="protein sequence ID" value="MCU7694281.1"/>
    <property type="molecule type" value="Genomic_DNA"/>
</dbReference>
<evidence type="ECO:0000259" key="1">
    <source>
        <dbReference type="Pfam" id="PF14292"/>
    </source>
</evidence>
<comment type="caution">
    <text evidence="2">The sequence shown here is derived from an EMBL/GenBank/DDBJ whole genome shotgun (WGS) entry which is preliminary data.</text>
</comment>
<gene>
    <name evidence="2" type="ORF">OD355_07115</name>
</gene>
<name>A0AAE3INJ9_9BACT</name>
<keyword evidence="3" id="KW-1185">Reference proteome</keyword>
<dbReference type="InterPro" id="IPR025970">
    <property type="entry name" value="SusE"/>
</dbReference>
<evidence type="ECO:0000313" key="2">
    <source>
        <dbReference type="EMBL" id="MCU7694281.1"/>
    </source>
</evidence>
<dbReference type="PROSITE" id="PS51257">
    <property type="entry name" value="PROKAR_LIPOPROTEIN"/>
    <property type="match status" value="1"/>
</dbReference>
<accession>A0AAE3INJ9</accession>
<sequence>MKQNLLIFLSLLGIMSFFISCKKDHSLSSLQVTEVKNLYAPSENKFIKMTSPNSTLTFEWEQAKAEDGGMVLYEVLFDREAGDFSNPVYVMPSDNNGMYNVLTLKHADLNRIASLAGIEPEAVGKIKWTVASSKGVNQKIAAVSRVFDVQRLPGFTDLPPELYLYGSATEAGDNIAKAIPFKQTADGKFEIFTSLKNGEYKLVDRTTGTPVSYAIEGNKIIKSNNAASVSGGNNAFRITLDFTNASATVQTVQSIGLWFPPFGRFLTEIPYAGNGIWKKENVSIIFKQESWGRDERYKFRMKLRDLAGNESDLWFGSSNRDNQRPNSGTPASYWYLYEVSNHDWDNSFKFDGNADMKNVDVILDFRAAIPQYTHSIIVK</sequence>
<reference evidence="2" key="1">
    <citation type="submission" date="2022-10" db="EMBL/GenBank/DDBJ databases">
        <authorList>
            <person name="Kim H.S."/>
            <person name="Kim J.-S."/>
            <person name="Suh M.K."/>
            <person name="Eom M.K."/>
            <person name="Lee J.-S."/>
        </authorList>
    </citation>
    <scope>NUCLEOTIDE SEQUENCE</scope>
    <source>
        <strain evidence="2">LIP-5</strain>
    </source>
</reference>
<proteinExistence type="predicted"/>
<protein>
    <submittedName>
        <fullName evidence="2">SusE domain-containing protein</fullName>
    </submittedName>
</protein>
<dbReference type="Pfam" id="PF14292">
    <property type="entry name" value="SusE"/>
    <property type="match status" value="1"/>
</dbReference>